<comment type="caution">
    <text evidence="2">The sequence shown here is derived from an EMBL/GenBank/DDBJ whole genome shotgun (WGS) entry which is preliminary data.</text>
</comment>
<accession>A0ABP1QN71</accession>
<dbReference type="Proteomes" id="UP001642540">
    <property type="component" value="Unassembled WGS sequence"/>
</dbReference>
<protein>
    <submittedName>
        <fullName evidence="2">Uncharacterized protein</fullName>
    </submittedName>
</protein>
<evidence type="ECO:0000256" key="1">
    <source>
        <dbReference type="SAM" id="MobiDB-lite"/>
    </source>
</evidence>
<evidence type="ECO:0000313" key="3">
    <source>
        <dbReference type="Proteomes" id="UP001642540"/>
    </source>
</evidence>
<keyword evidence="3" id="KW-1185">Reference proteome</keyword>
<reference evidence="2 3" key="1">
    <citation type="submission" date="2024-08" db="EMBL/GenBank/DDBJ databases">
        <authorList>
            <person name="Cucini C."/>
            <person name="Frati F."/>
        </authorList>
    </citation>
    <scope>NUCLEOTIDE SEQUENCE [LARGE SCALE GENOMIC DNA]</scope>
</reference>
<sequence>MDTSFCCCLEASVLQSKLTVSDKIRNPKVPAAVPFLKTTINGSHKDCPVKERSGTSGYNVDGESLPRTTEGGDPLTQETPQKPMVDVFNRHVGNVSDERKEDIDYQHANSSDKTYAEIGSFQEEDRIFDEFFERMKLNAPAEKLDLDEPTLSDRSVGQLLEDYVDLVDDWTE</sequence>
<organism evidence="2 3">
    <name type="scientific">Orchesella dallaii</name>
    <dbReference type="NCBI Taxonomy" id="48710"/>
    <lineage>
        <taxon>Eukaryota</taxon>
        <taxon>Metazoa</taxon>
        <taxon>Ecdysozoa</taxon>
        <taxon>Arthropoda</taxon>
        <taxon>Hexapoda</taxon>
        <taxon>Collembola</taxon>
        <taxon>Entomobryomorpha</taxon>
        <taxon>Entomobryoidea</taxon>
        <taxon>Orchesellidae</taxon>
        <taxon>Orchesellinae</taxon>
        <taxon>Orchesella</taxon>
    </lineage>
</organism>
<evidence type="ECO:0000313" key="2">
    <source>
        <dbReference type="EMBL" id="CAL8108292.1"/>
    </source>
</evidence>
<proteinExistence type="predicted"/>
<name>A0ABP1QN71_9HEXA</name>
<gene>
    <name evidence="2" type="ORF">ODALV1_LOCUS12936</name>
</gene>
<dbReference type="EMBL" id="CAXLJM020000039">
    <property type="protein sequence ID" value="CAL8108292.1"/>
    <property type="molecule type" value="Genomic_DNA"/>
</dbReference>
<feature type="compositionally biased region" description="Basic and acidic residues" evidence="1">
    <location>
        <begin position="44"/>
        <end position="53"/>
    </location>
</feature>
<feature type="region of interest" description="Disordered" evidence="1">
    <location>
        <begin position="44"/>
        <end position="82"/>
    </location>
</feature>